<dbReference type="AlphaFoldDB" id="A0A0F9AS77"/>
<comment type="caution">
    <text evidence="1">The sequence shown here is derived from an EMBL/GenBank/DDBJ whole genome shotgun (WGS) entry which is preliminary data.</text>
</comment>
<organism evidence="1">
    <name type="scientific">marine sediment metagenome</name>
    <dbReference type="NCBI Taxonomy" id="412755"/>
    <lineage>
        <taxon>unclassified sequences</taxon>
        <taxon>metagenomes</taxon>
        <taxon>ecological metagenomes</taxon>
    </lineage>
</organism>
<reference evidence="1" key="1">
    <citation type="journal article" date="2015" name="Nature">
        <title>Complex archaea that bridge the gap between prokaryotes and eukaryotes.</title>
        <authorList>
            <person name="Spang A."/>
            <person name="Saw J.H."/>
            <person name="Jorgensen S.L."/>
            <person name="Zaremba-Niedzwiedzka K."/>
            <person name="Martijn J."/>
            <person name="Lind A.E."/>
            <person name="van Eijk R."/>
            <person name="Schleper C."/>
            <person name="Guy L."/>
            <person name="Ettema T.J."/>
        </authorList>
    </citation>
    <scope>NUCLEOTIDE SEQUENCE</scope>
</reference>
<sequence length="97" mass="11585">MWPFKKHEEIDLKGQEVAWVDDNIFRNLDFPKFNPDSLIGRKGHGIYRRMMMDEQVKAVVKFRRDAITSRDWFFEIKGDRISDNEKETRINLANAIV</sequence>
<proteinExistence type="predicted"/>
<evidence type="ECO:0000313" key="1">
    <source>
        <dbReference type="EMBL" id="KKK75051.1"/>
    </source>
</evidence>
<gene>
    <name evidence="1" type="ORF">LCGC14_2877630</name>
</gene>
<dbReference type="EMBL" id="LAZR01056036">
    <property type="protein sequence ID" value="KKK75051.1"/>
    <property type="molecule type" value="Genomic_DNA"/>
</dbReference>
<name>A0A0F9AS77_9ZZZZ</name>
<feature type="non-terminal residue" evidence="1">
    <location>
        <position position="97"/>
    </location>
</feature>
<accession>A0A0F9AS77</accession>
<protein>
    <submittedName>
        <fullName evidence="1">Uncharacterized protein</fullName>
    </submittedName>
</protein>